<dbReference type="PANTHER" id="PTHR38690:SF1">
    <property type="entry name" value="PROTEASE"/>
    <property type="match status" value="1"/>
</dbReference>
<reference evidence="2 3" key="1">
    <citation type="submission" date="2019-12" db="EMBL/GenBank/DDBJ databases">
        <title>Draft genome sequencing of Halomonas icarensis D1-1.</title>
        <authorList>
            <person name="Pandiyan K."/>
            <person name="Kushwaha P."/>
            <person name="Gowdham M."/>
            <person name="Chakdar H."/>
            <person name="Singh A."/>
            <person name="Kumar M."/>
            <person name="Saxena A.K."/>
        </authorList>
    </citation>
    <scope>NUCLEOTIDE SEQUENCE [LARGE SCALE GENOMIC DNA]</scope>
    <source>
        <strain evidence="2 3">D1-1</strain>
    </source>
</reference>
<sequence length="1279" mass="139370">MPVTRQVMRWTLTLLALGLATVAILTLLARLALCLADGQTSRLEALLSARFAAQTRIDSLEAGLVRFDPYLKLGALSLRTRDGDRPLLEVQGGQLRLDTWQSLREGLPVVESARLEGMTLHLYQSAQGGGHWPDPAELPPELQPEGEFALERLDFWVGVLLRQRAWAEDVRVVLHGQERRVAFEAPRLLMTGDARRAHLEGRLRLVGDADVAMQVALEVLPGEVGFRDFSAALQADMHLDTLVELAAVLGRDQPLHLDEARGEARLWGRWHRGRLADARLALDVERLAVSHRDAKGERHQLALDSVTGRGQWLRGESGWQAWFQGNAESPERSEPDELASRWGPALPYRWHLNGDGEEWWLNTSAFDLGSLAAWRDRVPLPEALARAVDSLDPRGRVAGFGLGFREGQWQARASLHGVEVSPWQQAPGGGPLDMWVEARGGHGLVRFSGNETSTLHFPEVFAAPMALDHASGEVRWVYDGPRSMVSGRDLRVGWNGAEVIGGFGLSVGQGDRGGFGLTLALEEVDAVETPLVEWLPVAILDDDLRDWLADGVAGRVPEGALRLHVPLSGDDDDQDDQPSPSFGLDLAIRDGRLPMAPGWPMLEGIEGRMRLDDTFLEAEVKHAESLGVKASNGRVRLADERLEVAGNLDASASALRRFLMSMPVEGRAIMEEWQAEGHAEGALQLELPLERPEALDLLIETQASLELLEYRPLNLQVRELRGPLTWRQQGAEGGLTGRLEGRLLGGPLRADIDTLNGGLDLAGAAEAEALLELGGASLLAERLTGRFDWRGRLGIDDEVSLRLQSSLQGLAADLPAPLGKPAAQSRPLRLDMNLTHGYLDGRLGEALKLRWRSLPGDERSQGQVWLGRQSAPAWPSEAGWWIDAYLPRLSPAAWSEPLAGVAGGRDTGGAGLDLREVRVASDCLQHKDRCLGSFYTTARPQPGGGWHLALDGSLLEGSLDYRPRLTEPLDIGLSRLSLDALMPTGQQVGSLLDEIATPPEPKPLPVWVADLPGGRLRIADIERQGRRLGPLTARWQATPERLSIAPLGLTVGEISAHGELVWEAAGPEASLTRARLELVGRDLGTALERLAQDPVIRSGETRVKSQLAWPGTPWQFALERSRGSVEAELRDGRFVKLESAPARLVGLLNIDNLVRRLRLDFSDMTGRGTAFDRVTGAATLYGGSLETRGPVQIVGPATRFTLDGSVALARRELDMQLGVTLPVSRNLPLAAVIAGAPVVGGALFIADRLFGDAIDSVTRIHYRVRGPWTAPRISVESAE</sequence>
<dbReference type="AlphaFoldDB" id="A0A7X5ALN1"/>
<proteinExistence type="predicted"/>
<keyword evidence="3" id="KW-1185">Reference proteome</keyword>
<gene>
    <name evidence="2" type="ORF">GRB80_03065</name>
</gene>
<feature type="domain" description="YhdP central" evidence="1">
    <location>
        <begin position="3"/>
        <end position="1273"/>
    </location>
</feature>
<organism evidence="2 3">
    <name type="scientific">Halomonas icarae</name>
    <dbReference type="NCBI Taxonomy" id="2691040"/>
    <lineage>
        <taxon>Bacteria</taxon>
        <taxon>Pseudomonadati</taxon>
        <taxon>Pseudomonadota</taxon>
        <taxon>Gammaproteobacteria</taxon>
        <taxon>Oceanospirillales</taxon>
        <taxon>Halomonadaceae</taxon>
        <taxon>Halomonas</taxon>
    </lineage>
</organism>
<accession>A0A7X5ALN1</accession>
<dbReference type="Pfam" id="PF13116">
    <property type="entry name" value="YhdP"/>
    <property type="match status" value="1"/>
</dbReference>
<dbReference type="Proteomes" id="UP000448235">
    <property type="component" value="Unassembled WGS sequence"/>
</dbReference>
<comment type="caution">
    <text evidence="2">The sequence shown here is derived from an EMBL/GenBank/DDBJ whole genome shotgun (WGS) entry which is preliminary data.</text>
</comment>
<dbReference type="InterPro" id="IPR011836">
    <property type="entry name" value="YhdP"/>
</dbReference>
<evidence type="ECO:0000313" key="3">
    <source>
        <dbReference type="Proteomes" id="UP000448235"/>
    </source>
</evidence>
<dbReference type="EMBL" id="WUTS01000001">
    <property type="protein sequence ID" value="NAW11823.1"/>
    <property type="molecule type" value="Genomic_DNA"/>
</dbReference>
<evidence type="ECO:0000259" key="1">
    <source>
        <dbReference type="Pfam" id="PF13116"/>
    </source>
</evidence>
<dbReference type="PANTHER" id="PTHR38690">
    <property type="entry name" value="PROTEASE-RELATED"/>
    <property type="match status" value="1"/>
</dbReference>
<name>A0A7X5ALN1_9GAMM</name>
<protein>
    <submittedName>
        <fullName evidence="2">DUF3971 domain-containing protein</fullName>
    </submittedName>
</protein>
<dbReference type="InterPro" id="IPR025263">
    <property type="entry name" value="YhdP_central"/>
</dbReference>
<dbReference type="RefSeq" id="WP_161422510.1">
    <property type="nucleotide sequence ID" value="NZ_JARWMY010000003.1"/>
</dbReference>
<evidence type="ECO:0000313" key="2">
    <source>
        <dbReference type="EMBL" id="NAW11823.1"/>
    </source>
</evidence>